<dbReference type="PANTHER" id="PTHR11593:SF10">
    <property type="entry name" value="60S RIBOSOMAL PROTEIN L17"/>
    <property type="match status" value="1"/>
</dbReference>
<keyword evidence="1" id="KW-0687">Ribonucleoprotein</keyword>
<dbReference type="InterPro" id="IPR005721">
    <property type="entry name" value="Ribosomal_uL22_euk/arc"/>
</dbReference>
<dbReference type="GO" id="GO:0005840">
    <property type="term" value="C:ribosome"/>
    <property type="evidence" value="ECO:0007669"/>
    <property type="project" value="UniProtKB-KW"/>
</dbReference>
<keyword evidence="1" id="KW-0689">Ribosomal protein</keyword>
<gene>
    <name evidence="1" type="primary">RPL17_8</name>
    <name evidence="1" type="ORF">HAX54_024472</name>
</gene>
<protein>
    <submittedName>
        <fullName evidence="1">60S ribosomal protein L17</fullName>
    </submittedName>
</protein>
<dbReference type="PANTHER" id="PTHR11593">
    <property type="entry name" value="60S RIBOSOMAL PROTEIN L17"/>
    <property type="match status" value="1"/>
</dbReference>
<dbReference type="Gene3D" id="3.90.470.10">
    <property type="entry name" value="Ribosomal protein L22/L17"/>
    <property type="match status" value="1"/>
</dbReference>
<evidence type="ECO:0000313" key="2">
    <source>
        <dbReference type="Proteomes" id="UP000823775"/>
    </source>
</evidence>
<sequence>MLLHFCNLKRSCFLSCKLPGFEFKYGGETGESAIRGNRSNFRTPNALAKSRGSSLRVHFKNTRETAHALRKMPLDKCQEISEDVLAYKQAYNSSHALSWGIVLLRQRIGIQMASRTLACQICRVYSGFTKNARAMLSDISILTDLLQPICLNSCHIELPETQLASRKTKA</sequence>
<reference evidence="1 2" key="1">
    <citation type="journal article" date="2021" name="BMC Genomics">
        <title>Datura genome reveals duplications of psychoactive alkaloid biosynthetic genes and high mutation rate following tissue culture.</title>
        <authorList>
            <person name="Rajewski A."/>
            <person name="Carter-House D."/>
            <person name="Stajich J."/>
            <person name="Litt A."/>
        </authorList>
    </citation>
    <scope>NUCLEOTIDE SEQUENCE [LARGE SCALE GENOMIC DNA]</scope>
    <source>
        <strain evidence="1">AR-01</strain>
    </source>
</reference>
<dbReference type="SUPFAM" id="SSF54843">
    <property type="entry name" value="Ribosomal protein L22"/>
    <property type="match status" value="1"/>
</dbReference>
<accession>A0ABS8V084</accession>
<dbReference type="EMBL" id="JACEIK010002983">
    <property type="protein sequence ID" value="MCD9639751.1"/>
    <property type="molecule type" value="Genomic_DNA"/>
</dbReference>
<evidence type="ECO:0000313" key="1">
    <source>
        <dbReference type="EMBL" id="MCD9639751.1"/>
    </source>
</evidence>
<dbReference type="InterPro" id="IPR036394">
    <property type="entry name" value="Ribosomal_uL22_sf"/>
</dbReference>
<comment type="caution">
    <text evidence="1">The sequence shown here is derived from an EMBL/GenBank/DDBJ whole genome shotgun (WGS) entry which is preliminary data.</text>
</comment>
<keyword evidence="2" id="KW-1185">Reference proteome</keyword>
<dbReference type="Proteomes" id="UP000823775">
    <property type="component" value="Unassembled WGS sequence"/>
</dbReference>
<proteinExistence type="predicted"/>
<organism evidence="1 2">
    <name type="scientific">Datura stramonium</name>
    <name type="common">Jimsonweed</name>
    <name type="synonym">Common thornapple</name>
    <dbReference type="NCBI Taxonomy" id="4076"/>
    <lineage>
        <taxon>Eukaryota</taxon>
        <taxon>Viridiplantae</taxon>
        <taxon>Streptophyta</taxon>
        <taxon>Embryophyta</taxon>
        <taxon>Tracheophyta</taxon>
        <taxon>Spermatophyta</taxon>
        <taxon>Magnoliopsida</taxon>
        <taxon>eudicotyledons</taxon>
        <taxon>Gunneridae</taxon>
        <taxon>Pentapetalae</taxon>
        <taxon>asterids</taxon>
        <taxon>lamiids</taxon>
        <taxon>Solanales</taxon>
        <taxon>Solanaceae</taxon>
        <taxon>Solanoideae</taxon>
        <taxon>Datureae</taxon>
        <taxon>Datura</taxon>
    </lineage>
</organism>
<name>A0ABS8V084_DATST</name>